<dbReference type="Pfam" id="PF00494">
    <property type="entry name" value="SQS_PSY"/>
    <property type="match status" value="1"/>
</dbReference>
<comment type="caution">
    <text evidence="1">The sequence shown here is derived from an EMBL/GenBank/DDBJ whole genome shotgun (WGS) entry which is preliminary data.</text>
</comment>
<dbReference type="Proteomes" id="UP000664209">
    <property type="component" value="Unassembled WGS sequence"/>
</dbReference>
<proteinExistence type="predicted"/>
<evidence type="ECO:0000313" key="2">
    <source>
        <dbReference type="Proteomes" id="UP000664209"/>
    </source>
</evidence>
<name>A0A939LUD9_9CELL</name>
<dbReference type="PANTHER" id="PTHR31480">
    <property type="entry name" value="BIFUNCTIONAL LYCOPENE CYCLASE/PHYTOENE SYNTHASE"/>
    <property type="match status" value="1"/>
</dbReference>
<protein>
    <submittedName>
        <fullName evidence="1">Squalene/phytoene synthase family protein</fullName>
    </submittedName>
</protein>
<dbReference type="SUPFAM" id="SSF48576">
    <property type="entry name" value="Terpenoid synthases"/>
    <property type="match status" value="1"/>
</dbReference>
<dbReference type="GO" id="GO:0016765">
    <property type="term" value="F:transferase activity, transferring alkyl or aryl (other than methyl) groups"/>
    <property type="evidence" value="ECO:0007669"/>
    <property type="project" value="UniProtKB-ARBA"/>
</dbReference>
<dbReference type="Gene3D" id="1.10.600.10">
    <property type="entry name" value="Farnesyl Diphosphate Synthase"/>
    <property type="match status" value="1"/>
</dbReference>
<accession>A0A939LUD9</accession>
<dbReference type="EMBL" id="JAGEMK010000008">
    <property type="protein sequence ID" value="MBO1752865.1"/>
    <property type="molecule type" value="Genomic_DNA"/>
</dbReference>
<evidence type="ECO:0000313" key="1">
    <source>
        <dbReference type="EMBL" id="MBO1752865.1"/>
    </source>
</evidence>
<sequence length="293" mass="31651">MPPVSRLDLYDAVAERSADLVVREYSTSFGLATRLLDARSRTHIRNVYALVRLADEVVDGATAEAGGDVTTARRLLDRLEEEALEAVEVGYSTNVLVHAYARTARTAGFGADLTVPFFASMRMDLEQTAHDAASLAAYIYGSAEVVGLMCLRVFLLDEPAAVRDARYAELTPGARALGAAFQKINFLRDLADDADRLGRSYFVDVDPAHLTEEQKAEILADIDTDLRVAATALPQLPRPARRAVGVAYGLFAELTSRLAATPAVEIARTRIRVPGPVKLRVAAQALRATAVPA</sequence>
<dbReference type="InterPro" id="IPR008949">
    <property type="entry name" value="Isoprenoid_synthase_dom_sf"/>
</dbReference>
<dbReference type="AlphaFoldDB" id="A0A939LUD9"/>
<dbReference type="InterPro" id="IPR002060">
    <property type="entry name" value="Squ/phyt_synthse"/>
</dbReference>
<dbReference type="SFLD" id="SFLDS00005">
    <property type="entry name" value="Isoprenoid_Synthase_Type_I"/>
    <property type="match status" value="1"/>
</dbReference>
<dbReference type="SFLD" id="SFLDG01018">
    <property type="entry name" value="Squalene/Phytoene_Synthase_Lik"/>
    <property type="match status" value="1"/>
</dbReference>
<keyword evidence="2" id="KW-1185">Reference proteome</keyword>
<organism evidence="1 2">
    <name type="scientific">Actinotalea soli</name>
    <dbReference type="NCBI Taxonomy" id="2819234"/>
    <lineage>
        <taxon>Bacteria</taxon>
        <taxon>Bacillati</taxon>
        <taxon>Actinomycetota</taxon>
        <taxon>Actinomycetes</taxon>
        <taxon>Micrococcales</taxon>
        <taxon>Cellulomonadaceae</taxon>
        <taxon>Actinotalea</taxon>
    </lineage>
</organism>
<gene>
    <name evidence="1" type="ORF">J4G33_13715</name>
</gene>
<reference evidence="1" key="1">
    <citation type="submission" date="2021-03" db="EMBL/GenBank/DDBJ databases">
        <title>Actinotalea soli sp. nov., isolated from soil.</title>
        <authorList>
            <person name="Ping W."/>
            <person name="Zhang J."/>
        </authorList>
    </citation>
    <scope>NUCLEOTIDE SEQUENCE</scope>
    <source>
        <strain evidence="1">BY-33</strain>
    </source>
</reference>